<gene>
    <name evidence="4" type="ORF">PGRI_004100</name>
</gene>
<protein>
    <submittedName>
        <fullName evidence="4">Neuraminidase</fullName>
    </submittedName>
</protein>
<dbReference type="GO" id="GO:0005737">
    <property type="term" value="C:cytoplasm"/>
    <property type="evidence" value="ECO:0007669"/>
    <property type="project" value="TreeGrafter"/>
</dbReference>
<dbReference type="GO" id="GO:0009313">
    <property type="term" value="P:oligosaccharide catabolic process"/>
    <property type="evidence" value="ECO:0007669"/>
    <property type="project" value="TreeGrafter"/>
</dbReference>
<dbReference type="Proteomes" id="UP000070168">
    <property type="component" value="Unassembled WGS sequence"/>
</dbReference>
<keyword evidence="2" id="KW-0732">Signal</keyword>
<feature type="region of interest" description="Disordered" evidence="1">
    <location>
        <begin position="72"/>
        <end position="116"/>
    </location>
</feature>
<dbReference type="PANTHER" id="PTHR10628">
    <property type="entry name" value="SIALIDASE"/>
    <property type="match status" value="1"/>
</dbReference>
<dbReference type="GO" id="GO:0006689">
    <property type="term" value="P:ganglioside catabolic process"/>
    <property type="evidence" value="ECO:0007669"/>
    <property type="project" value="TreeGrafter"/>
</dbReference>
<dbReference type="RefSeq" id="XP_040651895.1">
    <property type="nucleotide sequence ID" value="XM_040788123.1"/>
</dbReference>
<dbReference type="SUPFAM" id="SSF50939">
    <property type="entry name" value="Sialidases"/>
    <property type="match status" value="1"/>
</dbReference>
<dbReference type="PANTHER" id="PTHR10628:SF30">
    <property type="entry name" value="EXO-ALPHA-SIALIDASE"/>
    <property type="match status" value="1"/>
</dbReference>
<evidence type="ECO:0000256" key="1">
    <source>
        <dbReference type="SAM" id="MobiDB-lite"/>
    </source>
</evidence>
<dbReference type="OrthoDB" id="2739686at2759"/>
<dbReference type="CDD" id="cd15482">
    <property type="entry name" value="Sialidase_non-viral"/>
    <property type="match status" value="1"/>
</dbReference>
<dbReference type="Gene3D" id="2.120.10.10">
    <property type="match status" value="1"/>
</dbReference>
<evidence type="ECO:0000259" key="3">
    <source>
        <dbReference type="Pfam" id="PF13088"/>
    </source>
</evidence>
<feature type="compositionally biased region" description="Polar residues" evidence="1">
    <location>
        <begin position="167"/>
        <end position="177"/>
    </location>
</feature>
<dbReference type="GO" id="GO:0004308">
    <property type="term" value="F:exo-alpha-sialidase activity"/>
    <property type="evidence" value="ECO:0007669"/>
    <property type="project" value="InterPro"/>
</dbReference>
<comment type="caution">
    <text evidence="4">The sequence shown here is derived from an EMBL/GenBank/DDBJ whole genome shotgun (WGS) entry which is preliminary data.</text>
</comment>
<evidence type="ECO:0000313" key="4">
    <source>
        <dbReference type="EMBL" id="KXG53360.1"/>
    </source>
</evidence>
<dbReference type="InterPro" id="IPR026856">
    <property type="entry name" value="Sialidase_fam"/>
</dbReference>
<organism evidence="4 5">
    <name type="scientific">Penicillium patulum</name>
    <name type="common">Penicillium griseofulvum</name>
    <dbReference type="NCBI Taxonomy" id="5078"/>
    <lineage>
        <taxon>Eukaryota</taxon>
        <taxon>Fungi</taxon>
        <taxon>Dikarya</taxon>
        <taxon>Ascomycota</taxon>
        <taxon>Pezizomycotina</taxon>
        <taxon>Eurotiomycetes</taxon>
        <taxon>Eurotiomycetidae</taxon>
        <taxon>Eurotiales</taxon>
        <taxon>Aspergillaceae</taxon>
        <taxon>Penicillium</taxon>
    </lineage>
</organism>
<dbReference type="EMBL" id="LHQR01000014">
    <property type="protein sequence ID" value="KXG53360.1"/>
    <property type="molecule type" value="Genomic_DNA"/>
</dbReference>
<dbReference type="InterPro" id="IPR036278">
    <property type="entry name" value="Sialidase_sf"/>
</dbReference>
<proteinExistence type="predicted"/>
<feature type="signal peptide" evidence="2">
    <location>
        <begin position="1"/>
        <end position="33"/>
    </location>
</feature>
<feature type="region of interest" description="Disordered" evidence="1">
    <location>
        <begin position="167"/>
        <end position="190"/>
    </location>
</feature>
<accession>A0A135LWL7</accession>
<dbReference type="AlphaFoldDB" id="A0A135LWL7"/>
<name>A0A135LWL7_PENPA</name>
<dbReference type="InterPro" id="IPR011040">
    <property type="entry name" value="Sialidase"/>
</dbReference>
<dbReference type="GO" id="GO:0016020">
    <property type="term" value="C:membrane"/>
    <property type="evidence" value="ECO:0007669"/>
    <property type="project" value="TreeGrafter"/>
</dbReference>
<feature type="chain" id="PRO_5007800886" evidence="2">
    <location>
        <begin position="34"/>
        <end position="427"/>
    </location>
</feature>
<reference evidence="4 5" key="1">
    <citation type="journal article" date="2016" name="BMC Genomics">
        <title>Genome sequencing and secondary metabolism of the postharvest pathogen Penicillium griseofulvum.</title>
        <authorList>
            <person name="Banani H."/>
            <person name="Marcet-Houben M."/>
            <person name="Ballester A.R."/>
            <person name="Abbruscato P."/>
            <person name="Gonzalez-Candelas L."/>
            <person name="Gabaldon T."/>
            <person name="Spadaro D."/>
        </authorList>
    </citation>
    <scope>NUCLEOTIDE SEQUENCE [LARGE SCALE GENOMIC DNA]</scope>
    <source>
        <strain evidence="4 5">PG3</strain>
    </source>
</reference>
<dbReference type="GeneID" id="63703423"/>
<keyword evidence="5" id="KW-1185">Reference proteome</keyword>
<evidence type="ECO:0000313" key="5">
    <source>
        <dbReference type="Proteomes" id="UP000070168"/>
    </source>
</evidence>
<dbReference type="Pfam" id="PF13088">
    <property type="entry name" value="BNR_2"/>
    <property type="match status" value="1"/>
</dbReference>
<evidence type="ECO:0000256" key="2">
    <source>
        <dbReference type="SAM" id="SignalP"/>
    </source>
</evidence>
<sequence length="427" mass="44536">MLSTLMQSARELSLTRVLSLCAILAVATPAASAAITSQATLAKDGAGPFAHYRIVALANLGNGILLASYDGRPDGGDSPSPNSIMQRRSTDGGKTWGEPTYVAKGQPKSSSAEQYGFSDPSYVVDSKTGKVFNFHVFSKNQGFLGSKVGNDDTDRDIVSAEVSVSTDNGVSWSTDPENQPKLPPVASSQAGAPPLITKNIKPVGSTANGVKNVGGIAGLFASSGQGIQLKYGAHAGRLVQQFLGRVVQPSGNVISQAYSVYSDDGGATWKKGNVVGNGMDENKVVELSNGNLMLNSRPSDGSGYRKVAISTDGGVNWSTPKTENQLPDPGNNGAIARAYPDAKQGSAEAKILLFTNANSQSSRSNGTIRYSCDDGKTWSAGSVFQKGTTSYSTVTALGGDRYGIFYEGAGNELIYLEVSKAFIGINC</sequence>
<dbReference type="OMA" id="IRSYDAC"/>
<dbReference type="STRING" id="5078.A0A135LWL7"/>
<feature type="domain" description="Sialidase" evidence="3">
    <location>
        <begin position="256"/>
        <end position="397"/>
    </location>
</feature>